<feature type="transmembrane region" description="Helical" evidence="1">
    <location>
        <begin position="329"/>
        <end position="350"/>
    </location>
</feature>
<feature type="transmembrane region" description="Helical" evidence="1">
    <location>
        <begin position="256"/>
        <end position="272"/>
    </location>
</feature>
<proteinExistence type="predicted"/>
<protein>
    <submittedName>
        <fullName evidence="2">Uncharacterized protein</fullName>
    </submittedName>
</protein>
<keyword evidence="1" id="KW-0812">Transmembrane</keyword>
<feature type="transmembrane region" description="Helical" evidence="1">
    <location>
        <begin position="279"/>
        <end position="297"/>
    </location>
</feature>
<organism evidence="2 3">
    <name type="scientific">Naegleria lovaniensis</name>
    <name type="common">Amoeba</name>
    <dbReference type="NCBI Taxonomy" id="51637"/>
    <lineage>
        <taxon>Eukaryota</taxon>
        <taxon>Discoba</taxon>
        <taxon>Heterolobosea</taxon>
        <taxon>Tetramitia</taxon>
        <taxon>Eutetramitia</taxon>
        <taxon>Vahlkampfiidae</taxon>
        <taxon>Naegleria</taxon>
    </lineage>
</organism>
<dbReference type="GeneID" id="68100012"/>
<feature type="transmembrane region" description="Helical" evidence="1">
    <location>
        <begin position="123"/>
        <end position="141"/>
    </location>
</feature>
<evidence type="ECO:0000313" key="2">
    <source>
        <dbReference type="EMBL" id="KAG2378920.1"/>
    </source>
</evidence>
<dbReference type="RefSeq" id="XP_044546182.1">
    <property type="nucleotide sequence ID" value="XM_044697536.1"/>
</dbReference>
<keyword evidence="3" id="KW-1185">Reference proteome</keyword>
<evidence type="ECO:0000313" key="3">
    <source>
        <dbReference type="Proteomes" id="UP000816034"/>
    </source>
</evidence>
<dbReference type="AlphaFoldDB" id="A0AA88GLF3"/>
<feature type="transmembrane region" description="Helical" evidence="1">
    <location>
        <begin position="188"/>
        <end position="209"/>
    </location>
</feature>
<feature type="transmembrane region" description="Helical" evidence="1">
    <location>
        <begin position="5"/>
        <end position="24"/>
    </location>
</feature>
<keyword evidence="1" id="KW-1133">Transmembrane helix</keyword>
<evidence type="ECO:0000256" key="1">
    <source>
        <dbReference type="SAM" id="Phobius"/>
    </source>
</evidence>
<keyword evidence="1" id="KW-0472">Membrane</keyword>
<reference evidence="2 3" key="1">
    <citation type="journal article" date="2018" name="BMC Genomics">
        <title>The genome of Naegleria lovaniensis, the basis for a comparative approach to unravel pathogenicity factors of the human pathogenic amoeba N. fowleri.</title>
        <authorList>
            <person name="Liechti N."/>
            <person name="Schurch N."/>
            <person name="Bruggmann R."/>
            <person name="Wittwer M."/>
        </authorList>
    </citation>
    <scope>NUCLEOTIDE SEQUENCE [LARGE SCALE GENOMIC DNA]</scope>
    <source>
        <strain evidence="2 3">ATCC 30569</strain>
    </source>
</reference>
<dbReference type="EMBL" id="PYSW02000030">
    <property type="protein sequence ID" value="KAG2378920.1"/>
    <property type="molecule type" value="Genomic_DNA"/>
</dbReference>
<name>A0AA88GLF3_NAELO</name>
<accession>A0AA88GLF3</accession>
<feature type="transmembrane region" description="Helical" evidence="1">
    <location>
        <begin position="147"/>
        <end position="168"/>
    </location>
</feature>
<dbReference type="Proteomes" id="UP000816034">
    <property type="component" value="Unassembled WGS sequence"/>
</dbReference>
<sequence>MIGHLINTINFISLIGVLAVNVFFTETFLSNFVRSFVVDQKGLQLFTQYIPSAYYSKLIHNTLTYYIGNAKTVESVSRKYDVAFYPLPYTFHIWLVIYGGLFLFSFLSVINSNRAQSEKIGRVVGPWFLLSNVLNTCWILAFCYDNIFLAHLIFMSLWMNLFIIYSSAIRIRYGKHAHEYPLWVRLPFTVYLAWITMALLASCLVILQYDVIQPFSDVFSKQKDTLYIFQMDVLKHPILSFASMCGYVANLLNEEQWSATMVTIASVIALWFSKFKRDFIFVGVVLWTQFGIFLRHYSKAFVTLSGGIPSVVSNQNVSTTAAAGSVYNAYSLLVVTCLTNIVLMTFEFLFSVWDVLSPSATATIERIIEEEAEPKGSRLDIEFTGPSQKKKKSKVL</sequence>
<comment type="caution">
    <text evidence="2">The sequence shown here is derived from an EMBL/GenBank/DDBJ whole genome shotgun (WGS) entry which is preliminary data.</text>
</comment>
<dbReference type="PANTHER" id="PTHR33802:SF2">
    <property type="entry name" value="EF-HAND DOMAIN-CONTAINING PROTEIN"/>
    <property type="match status" value="1"/>
</dbReference>
<gene>
    <name evidence="2" type="ORF">C9374_007558</name>
</gene>
<dbReference type="PANTHER" id="PTHR33802">
    <property type="entry name" value="SI:CH211-161H7.5-RELATED"/>
    <property type="match status" value="1"/>
</dbReference>
<feature type="transmembrane region" description="Helical" evidence="1">
    <location>
        <begin position="91"/>
        <end position="111"/>
    </location>
</feature>